<evidence type="ECO:0000313" key="7">
    <source>
        <dbReference type="Proteomes" id="UP000297535"/>
    </source>
</evidence>
<evidence type="ECO:0000256" key="3">
    <source>
        <dbReference type="ARBA" id="ARBA00022970"/>
    </source>
</evidence>
<dbReference type="EMBL" id="SRLB01000002">
    <property type="protein sequence ID" value="TGE01654.1"/>
    <property type="molecule type" value="Genomic_DNA"/>
</dbReference>
<feature type="signal peptide" evidence="4">
    <location>
        <begin position="1"/>
        <end position="22"/>
    </location>
</feature>
<reference evidence="6 7" key="1">
    <citation type="submission" date="2019-04" db="EMBL/GenBank/DDBJ databases">
        <authorList>
            <person name="Feng G."/>
            <person name="Zhu H."/>
        </authorList>
    </citation>
    <scope>NUCLEOTIDE SEQUENCE [LARGE SCALE GENOMIC DNA]</scope>
    <source>
        <strain evidence="6 7">6HR-1</strain>
    </source>
</reference>
<evidence type="ECO:0000313" key="6">
    <source>
        <dbReference type="EMBL" id="TGE01654.1"/>
    </source>
</evidence>
<organism evidence="6 7">
    <name type="scientific">Methylobacterium nonmethylotrophicum</name>
    <dbReference type="NCBI Taxonomy" id="1141884"/>
    <lineage>
        <taxon>Bacteria</taxon>
        <taxon>Pseudomonadati</taxon>
        <taxon>Pseudomonadota</taxon>
        <taxon>Alphaproteobacteria</taxon>
        <taxon>Hyphomicrobiales</taxon>
        <taxon>Methylobacteriaceae</taxon>
        <taxon>Methylobacterium</taxon>
    </lineage>
</organism>
<proteinExistence type="inferred from homology"/>
<dbReference type="SUPFAM" id="SSF53822">
    <property type="entry name" value="Periplasmic binding protein-like I"/>
    <property type="match status" value="1"/>
</dbReference>
<dbReference type="OrthoDB" id="9768099at2"/>
<feature type="chain" id="PRO_5021251718" evidence="4">
    <location>
        <begin position="23"/>
        <end position="397"/>
    </location>
</feature>
<dbReference type="Gene3D" id="3.40.50.2300">
    <property type="match status" value="2"/>
</dbReference>
<dbReference type="AlphaFoldDB" id="A0A4Z0NWE8"/>
<dbReference type="InterPro" id="IPR028082">
    <property type="entry name" value="Peripla_BP_I"/>
</dbReference>
<dbReference type="Proteomes" id="UP000297535">
    <property type="component" value="Unassembled WGS sequence"/>
</dbReference>
<dbReference type="InterPro" id="IPR028081">
    <property type="entry name" value="Leu-bd"/>
</dbReference>
<sequence length="397" mass="41661">MPTNSCSILGGRLMLARRSVLAGLIATPLVPRPTWARDPIAADPIKVGVIIPLSGGAGRQGQDVSHAVQSMATLINEAGGVLGRPVEILVKDDESTPAIGVAKANELAAAGVAVVLEGWNSPVTLAMQSVLARAGILDITMISKADAILASASNPLAIRLNSANAQDAAIIAKYLGSLSKKARIVFVTENDAYGNGAQQGIEAEFKKAGLDYTIAQTLKFPFAQTDFRVEITSIRDARPDYVISINANEGAGLPAFLQQYAQANVGAPVICTVGTVSPSVIETAGKAANGLHSADIYFPQTEPFASDPENKRFVAQMQKQFKAEPDKFMALGAASLQIWAKAVATAGSLDRKAVAGAIRGQEIPGTIFGTVRFDASGQMQHRHFVFTVKDGKIVVES</sequence>
<gene>
    <name evidence="6" type="ORF">EU555_02955</name>
</gene>
<accession>A0A4Z0NWE8</accession>
<evidence type="ECO:0000256" key="1">
    <source>
        <dbReference type="ARBA" id="ARBA00010062"/>
    </source>
</evidence>
<dbReference type="PANTHER" id="PTHR30483:SF6">
    <property type="entry name" value="PERIPLASMIC BINDING PROTEIN OF ABC TRANSPORTER FOR NATURAL AMINO ACIDS"/>
    <property type="match status" value="1"/>
</dbReference>
<keyword evidence="7" id="KW-1185">Reference proteome</keyword>
<evidence type="ECO:0000259" key="5">
    <source>
        <dbReference type="Pfam" id="PF13458"/>
    </source>
</evidence>
<feature type="domain" description="Leucine-binding protein" evidence="5">
    <location>
        <begin position="44"/>
        <end position="391"/>
    </location>
</feature>
<dbReference type="InterPro" id="IPR051010">
    <property type="entry name" value="BCAA_transport"/>
</dbReference>
<comment type="similarity">
    <text evidence="1">Belongs to the leucine-binding protein family.</text>
</comment>
<keyword evidence="3" id="KW-0029">Amino-acid transport</keyword>
<evidence type="ECO:0000256" key="4">
    <source>
        <dbReference type="SAM" id="SignalP"/>
    </source>
</evidence>
<dbReference type="Pfam" id="PF13458">
    <property type="entry name" value="Peripla_BP_6"/>
    <property type="match status" value="1"/>
</dbReference>
<comment type="caution">
    <text evidence="6">The sequence shown here is derived from an EMBL/GenBank/DDBJ whole genome shotgun (WGS) entry which is preliminary data.</text>
</comment>
<keyword evidence="2 4" id="KW-0732">Signal</keyword>
<name>A0A4Z0NWE8_9HYPH</name>
<keyword evidence="3" id="KW-0813">Transport</keyword>
<protein>
    <submittedName>
        <fullName evidence="6">ABC transporter substrate-binding protein</fullName>
    </submittedName>
</protein>
<evidence type="ECO:0000256" key="2">
    <source>
        <dbReference type="ARBA" id="ARBA00022729"/>
    </source>
</evidence>
<dbReference type="PANTHER" id="PTHR30483">
    <property type="entry name" value="LEUCINE-SPECIFIC-BINDING PROTEIN"/>
    <property type="match status" value="1"/>
</dbReference>
<dbReference type="GO" id="GO:0006865">
    <property type="term" value="P:amino acid transport"/>
    <property type="evidence" value="ECO:0007669"/>
    <property type="project" value="UniProtKB-KW"/>
</dbReference>